<evidence type="ECO:0008006" key="4">
    <source>
        <dbReference type="Google" id="ProtNLM"/>
    </source>
</evidence>
<dbReference type="Pfam" id="PF11102">
    <property type="entry name" value="YjbF"/>
    <property type="match status" value="1"/>
</dbReference>
<evidence type="ECO:0000256" key="1">
    <source>
        <dbReference type="SAM" id="SignalP"/>
    </source>
</evidence>
<dbReference type="AlphaFoldDB" id="A0A1X7AA15"/>
<dbReference type="SUPFAM" id="SSF159270">
    <property type="entry name" value="YmcC-like"/>
    <property type="match status" value="1"/>
</dbReference>
<evidence type="ECO:0000313" key="2">
    <source>
        <dbReference type="EMBL" id="SLN74209.1"/>
    </source>
</evidence>
<gene>
    <name evidence="2" type="ORF">ROJ8625_04024</name>
</gene>
<dbReference type="EMBL" id="FWFK01000010">
    <property type="protein sequence ID" value="SLN74209.1"/>
    <property type="molecule type" value="Genomic_DNA"/>
</dbReference>
<keyword evidence="3" id="KW-1185">Reference proteome</keyword>
<accession>A0A1X7AA15</accession>
<dbReference type="InterPro" id="IPR023373">
    <property type="entry name" value="YmcC_sf"/>
</dbReference>
<name>A0A1X7AA15_9RHOB</name>
<keyword evidence="1" id="KW-0732">Signal</keyword>
<proteinExistence type="predicted"/>
<organism evidence="2 3">
    <name type="scientific">Roseivivax jejudonensis</name>
    <dbReference type="NCBI Taxonomy" id="1529041"/>
    <lineage>
        <taxon>Bacteria</taxon>
        <taxon>Pseudomonadati</taxon>
        <taxon>Pseudomonadota</taxon>
        <taxon>Alphaproteobacteria</taxon>
        <taxon>Rhodobacterales</taxon>
        <taxon>Roseobacteraceae</taxon>
        <taxon>Roseivivax</taxon>
    </lineage>
</organism>
<reference evidence="2 3" key="1">
    <citation type="submission" date="2017-03" db="EMBL/GenBank/DDBJ databases">
        <authorList>
            <person name="Afonso C.L."/>
            <person name="Miller P.J."/>
            <person name="Scott M.A."/>
            <person name="Spackman E."/>
            <person name="Goraichik I."/>
            <person name="Dimitrov K.M."/>
            <person name="Suarez D.L."/>
            <person name="Swayne D.E."/>
        </authorList>
    </citation>
    <scope>NUCLEOTIDE SEQUENCE [LARGE SCALE GENOMIC DNA]</scope>
    <source>
        <strain evidence="2 3">CECT 8625</strain>
    </source>
</reference>
<protein>
    <recommendedName>
        <fullName evidence="4">Group 4 capsule polysaccharide lipoprotein gfcB, YjbF</fullName>
    </recommendedName>
</protein>
<feature type="signal peptide" evidence="1">
    <location>
        <begin position="1"/>
        <end position="25"/>
    </location>
</feature>
<feature type="chain" id="PRO_5012485324" description="Group 4 capsule polysaccharide lipoprotein gfcB, YjbF" evidence="1">
    <location>
        <begin position="26"/>
        <end position="203"/>
    </location>
</feature>
<dbReference type="InterPro" id="IPR021308">
    <property type="entry name" value="GfcB"/>
</dbReference>
<sequence length="203" mass="21781">MGPVLAMRWRALLLLTGLAACASGAAVDPRSVLTRETLDASPTPILLAELPELETAATLAPVAARDGVVHWQTADGVRISLRDGVAVATRGTGFDLMSADVEGSRRAALGAGAAGYYPRFHTYLDGEDQIAFVTLQCRVTGRTAETLDLIGLGVATIRTDERCHLPDRSFDNAYWRRADGTVVKARQWIGDGAGYLLTERLTR</sequence>
<dbReference type="Proteomes" id="UP000193570">
    <property type="component" value="Unassembled WGS sequence"/>
</dbReference>
<evidence type="ECO:0000313" key="3">
    <source>
        <dbReference type="Proteomes" id="UP000193570"/>
    </source>
</evidence>
<dbReference type="Gene3D" id="2.40.360.10">
    <property type="entry name" value="YmcC-like"/>
    <property type="match status" value="1"/>
</dbReference>